<keyword evidence="3" id="KW-1185">Reference proteome</keyword>
<feature type="signal peptide" evidence="1">
    <location>
        <begin position="1"/>
        <end position="30"/>
    </location>
</feature>
<accession>A0ABN3UPQ7</accession>
<proteinExistence type="predicted"/>
<keyword evidence="1" id="KW-0732">Signal</keyword>
<feature type="chain" id="PRO_5046808711" description="Dehydratase" evidence="1">
    <location>
        <begin position="31"/>
        <end position="175"/>
    </location>
</feature>
<dbReference type="Proteomes" id="UP001501842">
    <property type="component" value="Unassembled WGS sequence"/>
</dbReference>
<reference evidence="2 3" key="1">
    <citation type="journal article" date="2019" name="Int. J. Syst. Evol. Microbiol.">
        <title>The Global Catalogue of Microorganisms (GCM) 10K type strain sequencing project: providing services to taxonomists for standard genome sequencing and annotation.</title>
        <authorList>
            <consortium name="The Broad Institute Genomics Platform"/>
            <consortium name="The Broad Institute Genome Sequencing Center for Infectious Disease"/>
            <person name="Wu L."/>
            <person name="Ma J."/>
        </authorList>
    </citation>
    <scope>NUCLEOTIDE SEQUENCE [LARGE SCALE GENOMIC DNA]</scope>
    <source>
        <strain evidence="2 3">JCM 8201</strain>
    </source>
</reference>
<evidence type="ECO:0000256" key="1">
    <source>
        <dbReference type="SAM" id="SignalP"/>
    </source>
</evidence>
<name>A0ABN3UPQ7_9ACTN</name>
<organism evidence="2 3">
    <name type="scientific">Actinocorallia aurantiaca</name>
    <dbReference type="NCBI Taxonomy" id="46204"/>
    <lineage>
        <taxon>Bacteria</taxon>
        <taxon>Bacillati</taxon>
        <taxon>Actinomycetota</taxon>
        <taxon>Actinomycetes</taxon>
        <taxon>Streptosporangiales</taxon>
        <taxon>Thermomonosporaceae</taxon>
        <taxon>Actinocorallia</taxon>
    </lineage>
</organism>
<dbReference type="EMBL" id="BAAATZ010000032">
    <property type="protein sequence ID" value="GAA2736522.1"/>
    <property type="molecule type" value="Genomic_DNA"/>
</dbReference>
<protein>
    <recommendedName>
        <fullName evidence="4">Dehydratase</fullName>
    </recommendedName>
</protein>
<evidence type="ECO:0000313" key="2">
    <source>
        <dbReference type="EMBL" id="GAA2736522.1"/>
    </source>
</evidence>
<sequence length="175" mass="17784">MKMTRITAWAASATVAAAIAVPVAAAPASAAENAITFACAEPPFPSAESDFFVKIKAPLIVFKGRDIDLDVTLTSAEPTKFDLPANGINGSIDVKVGGSVQTTVTATGLTNPAIVPAGQQVALPGGAARVPASKVGIYTFRPDKFELHTFFGTTLACTPTAPTAISAITVTVLAP</sequence>
<dbReference type="RefSeq" id="WP_344456217.1">
    <property type="nucleotide sequence ID" value="NZ_BAAATZ010000032.1"/>
</dbReference>
<evidence type="ECO:0000313" key="3">
    <source>
        <dbReference type="Proteomes" id="UP001501842"/>
    </source>
</evidence>
<gene>
    <name evidence="2" type="ORF">GCM10010439_63830</name>
</gene>
<comment type="caution">
    <text evidence="2">The sequence shown here is derived from an EMBL/GenBank/DDBJ whole genome shotgun (WGS) entry which is preliminary data.</text>
</comment>
<evidence type="ECO:0008006" key="4">
    <source>
        <dbReference type="Google" id="ProtNLM"/>
    </source>
</evidence>